<reference evidence="2" key="1">
    <citation type="journal article" date="2019" name="Int. J. Syst. Evol. Microbiol.">
        <title>The Global Catalogue of Microorganisms (GCM) 10K type strain sequencing project: providing services to taxonomists for standard genome sequencing and annotation.</title>
        <authorList>
            <consortium name="The Broad Institute Genomics Platform"/>
            <consortium name="The Broad Institute Genome Sequencing Center for Infectious Disease"/>
            <person name="Wu L."/>
            <person name="Ma J."/>
        </authorList>
    </citation>
    <scope>NUCLEOTIDE SEQUENCE [LARGE SCALE GENOMIC DNA]</scope>
    <source>
        <strain evidence="2">CGMCC 4.7237</strain>
    </source>
</reference>
<evidence type="ECO:0008006" key="3">
    <source>
        <dbReference type="Google" id="ProtNLM"/>
    </source>
</evidence>
<dbReference type="RefSeq" id="WP_386437361.1">
    <property type="nucleotide sequence ID" value="NZ_JBHSBB010000040.1"/>
</dbReference>
<dbReference type="Proteomes" id="UP001595765">
    <property type="component" value="Unassembled WGS sequence"/>
</dbReference>
<dbReference type="EMBL" id="JBHSBB010000040">
    <property type="protein sequence ID" value="MFC4036158.1"/>
    <property type="molecule type" value="Genomic_DNA"/>
</dbReference>
<sequence length="73" mass="8269">MSLSSEFRGFDLTRHGYDRGEVDRYLDYLDHLGSLGQGAAARPPQFRTRGRGYDRDQVDARIAELLARAQPAE</sequence>
<accession>A0ABV8HVR7</accession>
<gene>
    <name evidence="1" type="ORF">ACFO3J_32615</name>
</gene>
<keyword evidence="2" id="KW-1185">Reference proteome</keyword>
<comment type="caution">
    <text evidence="1">The sequence shown here is derived from an EMBL/GenBank/DDBJ whole genome shotgun (WGS) entry which is preliminary data.</text>
</comment>
<proteinExistence type="predicted"/>
<evidence type="ECO:0000313" key="2">
    <source>
        <dbReference type="Proteomes" id="UP001595765"/>
    </source>
</evidence>
<protein>
    <recommendedName>
        <fullName evidence="3">DivIVA domain-containing protein</fullName>
    </recommendedName>
</protein>
<name>A0ABV8HVR7_9ACTN</name>
<evidence type="ECO:0000313" key="1">
    <source>
        <dbReference type="EMBL" id="MFC4036158.1"/>
    </source>
</evidence>
<organism evidence="1 2">
    <name type="scientific">Streptomyces polygonati</name>
    <dbReference type="NCBI Taxonomy" id="1617087"/>
    <lineage>
        <taxon>Bacteria</taxon>
        <taxon>Bacillati</taxon>
        <taxon>Actinomycetota</taxon>
        <taxon>Actinomycetes</taxon>
        <taxon>Kitasatosporales</taxon>
        <taxon>Streptomycetaceae</taxon>
        <taxon>Streptomyces</taxon>
    </lineage>
</organism>